<keyword evidence="7" id="KW-0807">Transducer</keyword>
<dbReference type="Gene3D" id="1.20.1070.10">
    <property type="entry name" value="Rhodopsin 7-helix transmembrane proteins"/>
    <property type="match status" value="1"/>
</dbReference>
<dbReference type="PANTHER" id="PTHR24243:SF224">
    <property type="entry name" value="G-PROTEIN COUPLED RECEPTOR 19-RELATED"/>
    <property type="match status" value="1"/>
</dbReference>
<protein>
    <submittedName>
        <fullName evidence="11">Neuropeptide receptor 15-like</fullName>
    </submittedName>
</protein>
<keyword evidence="3 9" id="KW-1133">Transmembrane helix</keyword>
<dbReference type="GO" id="GO:0005886">
    <property type="term" value="C:plasma membrane"/>
    <property type="evidence" value="ECO:0007669"/>
    <property type="project" value="TreeGrafter"/>
</dbReference>
<dbReference type="SUPFAM" id="SSF81321">
    <property type="entry name" value="Family A G protein-coupled receptor-like"/>
    <property type="match status" value="1"/>
</dbReference>
<evidence type="ECO:0000256" key="1">
    <source>
        <dbReference type="ARBA" id="ARBA00004141"/>
    </source>
</evidence>
<keyword evidence="2 9" id="KW-0812">Transmembrane</keyword>
<dbReference type="EMBL" id="BLXT01000825">
    <property type="protein sequence ID" value="GFN80665.1"/>
    <property type="molecule type" value="Genomic_DNA"/>
</dbReference>
<evidence type="ECO:0000256" key="7">
    <source>
        <dbReference type="ARBA" id="ARBA00023224"/>
    </source>
</evidence>
<evidence type="ECO:0000256" key="6">
    <source>
        <dbReference type="ARBA" id="ARBA00023170"/>
    </source>
</evidence>
<comment type="caution">
    <text evidence="11">The sequence shown here is derived from an EMBL/GenBank/DDBJ whole genome shotgun (WGS) entry which is preliminary data.</text>
</comment>
<proteinExistence type="predicted"/>
<dbReference type="PROSITE" id="PS50262">
    <property type="entry name" value="G_PROTEIN_RECEP_F1_2"/>
    <property type="match status" value="1"/>
</dbReference>
<dbReference type="Proteomes" id="UP000735302">
    <property type="component" value="Unassembled WGS sequence"/>
</dbReference>
<evidence type="ECO:0000313" key="12">
    <source>
        <dbReference type="Proteomes" id="UP000735302"/>
    </source>
</evidence>
<feature type="compositionally biased region" description="Low complexity" evidence="8">
    <location>
        <begin position="276"/>
        <end position="289"/>
    </location>
</feature>
<dbReference type="AlphaFoldDB" id="A0AAV3YE28"/>
<keyword evidence="5 9" id="KW-0472">Membrane</keyword>
<evidence type="ECO:0000256" key="5">
    <source>
        <dbReference type="ARBA" id="ARBA00023136"/>
    </source>
</evidence>
<evidence type="ECO:0000256" key="4">
    <source>
        <dbReference type="ARBA" id="ARBA00023040"/>
    </source>
</evidence>
<feature type="transmembrane region" description="Helical" evidence="9">
    <location>
        <begin position="219"/>
        <end position="240"/>
    </location>
</feature>
<feature type="transmembrane region" description="Helical" evidence="9">
    <location>
        <begin position="110"/>
        <end position="127"/>
    </location>
</feature>
<evidence type="ECO:0000256" key="3">
    <source>
        <dbReference type="ARBA" id="ARBA00022989"/>
    </source>
</evidence>
<feature type="domain" description="G-protein coupled receptors family 1 profile" evidence="10">
    <location>
        <begin position="32"/>
        <end position="237"/>
    </location>
</feature>
<evidence type="ECO:0000256" key="9">
    <source>
        <dbReference type="SAM" id="Phobius"/>
    </source>
</evidence>
<keyword evidence="6 11" id="KW-0675">Receptor</keyword>
<dbReference type="GO" id="GO:0004930">
    <property type="term" value="F:G protein-coupled receptor activity"/>
    <property type="evidence" value="ECO:0007669"/>
    <property type="project" value="UniProtKB-KW"/>
</dbReference>
<comment type="subcellular location">
    <subcellularLocation>
        <location evidence="1">Membrane</location>
        <topology evidence="1">Multi-pass membrane protein</topology>
    </subcellularLocation>
</comment>
<keyword evidence="4" id="KW-0297">G-protein coupled receptor</keyword>
<organism evidence="11 12">
    <name type="scientific">Plakobranchus ocellatus</name>
    <dbReference type="NCBI Taxonomy" id="259542"/>
    <lineage>
        <taxon>Eukaryota</taxon>
        <taxon>Metazoa</taxon>
        <taxon>Spiralia</taxon>
        <taxon>Lophotrochozoa</taxon>
        <taxon>Mollusca</taxon>
        <taxon>Gastropoda</taxon>
        <taxon>Heterobranchia</taxon>
        <taxon>Euthyneura</taxon>
        <taxon>Panpulmonata</taxon>
        <taxon>Sacoglossa</taxon>
        <taxon>Placobranchoidea</taxon>
        <taxon>Plakobranchidae</taxon>
        <taxon>Plakobranchus</taxon>
    </lineage>
</organism>
<dbReference type="PANTHER" id="PTHR24243">
    <property type="entry name" value="G-PROTEIN COUPLED RECEPTOR"/>
    <property type="match status" value="1"/>
</dbReference>
<dbReference type="Pfam" id="PF00001">
    <property type="entry name" value="7tm_1"/>
    <property type="match status" value="1"/>
</dbReference>
<dbReference type="InterPro" id="IPR000276">
    <property type="entry name" value="GPCR_Rhodpsn"/>
</dbReference>
<reference evidence="11 12" key="1">
    <citation type="journal article" date="2021" name="Elife">
        <title>Chloroplast acquisition without the gene transfer in kleptoplastic sea slugs, Plakobranchus ocellatus.</title>
        <authorList>
            <person name="Maeda T."/>
            <person name="Takahashi S."/>
            <person name="Yoshida T."/>
            <person name="Shimamura S."/>
            <person name="Takaki Y."/>
            <person name="Nagai Y."/>
            <person name="Toyoda A."/>
            <person name="Suzuki Y."/>
            <person name="Arimoto A."/>
            <person name="Ishii H."/>
            <person name="Satoh N."/>
            <person name="Nishiyama T."/>
            <person name="Hasebe M."/>
            <person name="Maruyama T."/>
            <person name="Minagawa J."/>
            <person name="Obokata J."/>
            <person name="Shigenobu S."/>
        </authorList>
    </citation>
    <scope>NUCLEOTIDE SEQUENCE [LARGE SCALE GENOMIC DNA]</scope>
</reference>
<dbReference type="InterPro" id="IPR017452">
    <property type="entry name" value="GPCR_Rhodpsn_7TM"/>
</dbReference>
<feature type="transmembrane region" description="Helical" evidence="9">
    <location>
        <begin position="178"/>
        <end position="199"/>
    </location>
</feature>
<accession>A0AAV3YE28</accession>
<dbReference type="PRINTS" id="PR00237">
    <property type="entry name" value="GPCRRHODOPSN"/>
</dbReference>
<sequence>MRPELVRGSKVAVRASQDQISPKANQSAMTKVARFIAIVFPLKAHELCTRRKVIGAILIIWPVALGCGLPVALYNAEIPRGPRGSKLCAIQFPGDSKKNFFIAYKFTESVLFYFIPMLLQIILYSIIAKRLFASNAALNGRITAPQPAKFPLLTSQRTQRKKNPASDTIRARQGVVKMLISSVLLYCLSYSPLQVRLIYKSFIAQTGDPPTFLDSVEFFIFVMVVTHINSAANPVLYAIFSQNFRRNFHRSLCFCRNKDRRSHSQDNRLLSRRSTRSSSALNRTMATTM</sequence>
<evidence type="ECO:0000259" key="10">
    <source>
        <dbReference type="PROSITE" id="PS50262"/>
    </source>
</evidence>
<feature type="region of interest" description="Disordered" evidence="8">
    <location>
        <begin position="265"/>
        <end position="289"/>
    </location>
</feature>
<keyword evidence="12" id="KW-1185">Reference proteome</keyword>
<evidence type="ECO:0000256" key="8">
    <source>
        <dbReference type="SAM" id="MobiDB-lite"/>
    </source>
</evidence>
<name>A0AAV3YE28_9GAST</name>
<gene>
    <name evidence="11" type="ORF">PoB_000717100</name>
</gene>
<feature type="transmembrane region" description="Helical" evidence="9">
    <location>
        <begin position="53"/>
        <end position="74"/>
    </location>
</feature>
<evidence type="ECO:0000256" key="2">
    <source>
        <dbReference type="ARBA" id="ARBA00022692"/>
    </source>
</evidence>
<evidence type="ECO:0000313" key="11">
    <source>
        <dbReference type="EMBL" id="GFN80665.1"/>
    </source>
</evidence>